<gene>
    <name evidence="1" type="ORF">DXZ20_03830</name>
</gene>
<reference evidence="1 2" key="1">
    <citation type="journal article" date="2020" name="Microb. Ecol.">
        <title>Ecogenomics of the Marine Benthic Filamentous Cyanobacterium Adonisia.</title>
        <authorList>
            <person name="Walter J.M."/>
            <person name="Coutinho F.H."/>
            <person name="Leomil L."/>
            <person name="Hargreaves P.I."/>
            <person name="Campeao M.E."/>
            <person name="Vieira V.V."/>
            <person name="Silva B.S."/>
            <person name="Fistarol G.O."/>
            <person name="Salomon P.S."/>
            <person name="Sawabe T."/>
            <person name="Mino S."/>
            <person name="Hosokawa M."/>
            <person name="Miyashita H."/>
            <person name="Maruyama F."/>
            <person name="van Verk M.C."/>
            <person name="Dutilh B.E."/>
            <person name="Thompson C.C."/>
            <person name="Thompson F.L."/>
        </authorList>
    </citation>
    <scope>NUCLEOTIDE SEQUENCE [LARGE SCALE GENOMIC DNA]</scope>
    <source>
        <strain evidence="1 2">CCMR0081</strain>
    </source>
</reference>
<dbReference type="Proteomes" id="UP000481033">
    <property type="component" value="Unassembled WGS sequence"/>
</dbReference>
<evidence type="ECO:0000313" key="2">
    <source>
        <dbReference type="Proteomes" id="UP000481033"/>
    </source>
</evidence>
<dbReference type="AlphaFoldDB" id="A0A6M0RGH1"/>
<dbReference type="RefSeq" id="WP_163696493.1">
    <property type="nucleotide sequence ID" value="NZ_QXHD01000003.1"/>
</dbReference>
<sequence>MTHATVERVSPTQTAPRQANCTACLSRNCPMAGAAEYPVQFCNSYRQANCYFCDKSDCALNGSLDSPVMACDQFVPIAI</sequence>
<keyword evidence="2" id="KW-1185">Reference proteome</keyword>
<evidence type="ECO:0000313" key="1">
    <source>
        <dbReference type="EMBL" id="NEZ54832.1"/>
    </source>
</evidence>
<organism evidence="1 2">
    <name type="scientific">Adonisia turfae CCMR0081</name>
    <dbReference type="NCBI Taxonomy" id="2292702"/>
    <lineage>
        <taxon>Bacteria</taxon>
        <taxon>Bacillati</taxon>
        <taxon>Cyanobacteriota</taxon>
        <taxon>Adonisia</taxon>
        <taxon>Adonisia turfae</taxon>
    </lineage>
</organism>
<dbReference type="EMBL" id="QXHD01000003">
    <property type="protein sequence ID" value="NEZ54832.1"/>
    <property type="molecule type" value="Genomic_DNA"/>
</dbReference>
<name>A0A6M0RGH1_9CYAN</name>
<accession>A0A6M0RGH1</accession>
<proteinExistence type="predicted"/>
<comment type="caution">
    <text evidence="1">The sequence shown here is derived from an EMBL/GenBank/DDBJ whole genome shotgun (WGS) entry which is preliminary data.</text>
</comment>
<protein>
    <submittedName>
        <fullName evidence="1">Uncharacterized protein</fullName>
    </submittedName>
</protein>